<gene>
    <name evidence="1" type="ORF">NMQ05_13065</name>
</gene>
<evidence type="ECO:0000313" key="1">
    <source>
        <dbReference type="EMBL" id="UTT52008.1"/>
    </source>
</evidence>
<proteinExistence type="predicted"/>
<dbReference type="Proteomes" id="UP001060245">
    <property type="component" value="Chromosome"/>
</dbReference>
<keyword evidence="2" id="KW-1185">Reference proteome</keyword>
<organism evidence="1 2">
    <name type="scientific">Microbacterium maritypicum</name>
    <name type="common">Microbacterium liquefaciens</name>
    <dbReference type="NCBI Taxonomy" id="33918"/>
    <lineage>
        <taxon>Bacteria</taxon>
        <taxon>Bacillati</taxon>
        <taxon>Actinomycetota</taxon>
        <taxon>Actinomycetes</taxon>
        <taxon>Micrococcales</taxon>
        <taxon>Microbacteriaceae</taxon>
        <taxon>Microbacterium</taxon>
    </lineage>
</organism>
<reference evidence="1" key="1">
    <citation type="submission" date="2022-07" db="EMBL/GenBank/DDBJ databases">
        <title>Complete genome of DND4.</title>
        <authorList>
            <person name="Cao G."/>
        </authorList>
    </citation>
    <scope>NUCLEOTIDE SEQUENCE</scope>
    <source>
        <strain evidence="1">DND4</strain>
    </source>
</reference>
<name>A0ACD4B3L0_MICMQ</name>
<accession>A0ACD4B3L0</accession>
<sequence length="947" mass="103724">MTQPTKDASTTPERRDMTAPHKKKLIETSLPLEAINAASQHEKSVPRKGHPATMHLYWARRPLVAARAVLFAQLVDDPASRPEEFPTAEAQDAERARLHELMEKLVVWENSNDECLMEQARNEIRKSNNGQLPAIVDPFAGGGAIPVEAQRLGLEAHASDLNPLAVLINKALIEIAPTFSGNSPIFPGAAKTRTGWVRAEGLGEDVRRYGEWMRDEAKKRIGHLYPKVKADGGTEHTVIAWVWARTVKSPNPANPIEVPLVRSWWLCKKKGKEAWVHAEVVDGQVQYEVRHDANGPKSDADGTIKHGKGAWSVIDGTPFTYDYIREAGKRGEIGAHLIAVVAEGKRGRVYVSPTPAHVEAANVERVDPGIEAEIPNNPRWFSPPAYGLTKFSDLFTNRQLRTLTVLSDLISAVRAKTLQDALDAGMSRGARLEDGGAGAEAYADAIATYLSFAISKLADWSSSICSWIPQIEGVRDTFARQAIPMVWDYVEINPFSNSVGHFFTHVDWVASGIDGLPSNLQVGQARQLNAAVRDYSGMVVSTDPPYYDNIGYSDLSDYFYVWLRRSLGSVQSKTLGTVLTPKSEELVANPYRHNGKAGAAKFFVDGFNDVFRRIRESANHAVPLTLYYAYKQQDTRDTGTTSTGWHTLLDGLIDTGWEITATWPMRSERGGRMISVGTNALASSIVLACRPRPVDAPTTTRRAFVATLKSELPAALHTLMQGTVAPVDLAQAAIGPGIAVFSRYSRVREADGSDMSVKDALVLVNATLDEVIGDQESDFDGDTRFAIKWYRQYGWAQENSGIADQLARSSDTSIGALERGGIFEAKGGKARLLAPSALGGIWDVASDDRVSVWEATVRLAAVMAKDGVDKVAVLIPAVQSRVNLDAVKELGFLLFHEAEKKKDSKDAGLFNGLVSAWGELNEQARKFEATAPQRDAQLTFDFDDAED</sequence>
<dbReference type="EMBL" id="CP101471">
    <property type="protein sequence ID" value="UTT52008.1"/>
    <property type="molecule type" value="Genomic_DNA"/>
</dbReference>
<evidence type="ECO:0000313" key="2">
    <source>
        <dbReference type="Proteomes" id="UP001060245"/>
    </source>
</evidence>
<protein>
    <submittedName>
        <fullName evidence="1">DUF1156 domain-containing protein</fullName>
    </submittedName>
</protein>